<dbReference type="Proteomes" id="UP000180253">
    <property type="component" value="Unassembled WGS sequence"/>
</dbReference>
<name>A0A1S1N8H3_9GAMM</name>
<evidence type="ECO:0000256" key="1">
    <source>
        <dbReference type="ARBA" id="ARBA00005622"/>
    </source>
</evidence>
<organism evidence="3 4">
    <name type="scientific">Pseudoalteromonas byunsanensis</name>
    <dbReference type="NCBI Taxonomy" id="327939"/>
    <lineage>
        <taxon>Bacteria</taxon>
        <taxon>Pseudomonadati</taxon>
        <taxon>Pseudomonadota</taxon>
        <taxon>Gammaproteobacteria</taxon>
        <taxon>Alteromonadales</taxon>
        <taxon>Pseudoalteromonadaceae</taxon>
        <taxon>Pseudoalteromonas</taxon>
    </lineage>
</organism>
<dbReference type="SUPFAM" id="SSF53474">
    <property type="entry name" value="alpha/beta-Hydrolases"/>
    <property type="match status" value="1"/>
</dbReference>
<comment type="caution">
    <text evidence="3">The sequence shown here is derived from an EMBL/GenBank/DDBJ whole genome shotgun (WGS) entry which is preliminary data.</text>
</comment>
<dbReference type="Pfam" id="PF00756">
    <property type="entry name" value="Esterase"/>
    <property type="match status" value="1"/>
</dbReference>
<dbReference type="PANTHER" id="PTHR40841:SF2">
    <property type="entry name" value="SIDEROPHORE-DEGRADING ESTERASE (EUROFUNG)"/>
    <property type="match status" value="1"/>
</dbReference>
<dbReference type="InterPro" id="IPR000801">
    <property type="entry name" value="Esterase-like"/>
</dbReference>
<dbReference type="PANTHER" id="PTHR40841">
    <property type="entry name" value="SIDEROPHORE TRIACETYLFUSARININE C ESTERASE"/>
    <property type="match status" value="1"/>
</dbReference>
<protein>
    <recommendedName>
        <fullName evidence="5">Hydrolase</fullName>
    </recommendedName>
</protein>
<dbReference type="Gene3D" id="3.40.50.1820">
    <property type="entry name" value="alpha/beta hydrolase"/>
    <property type="match status" value="1"/>
</dbReference>
<keyword evidence="4" id="KW-1185">Reference proteome</keyword>
<accession>A0A1S1N8H3</accession>
<dbReference type="InterPro" id="IPR029058">
    <property type="entry name" value="AB_hydrolase_fold"/>
</dbReference>
<dbReference type="OrthoDB" id="6381520at2"/>
<comment type="similarity">
    <text evidence="1">Belongs to the esterase D family.</text>
</comment>
<reference evidence="3 4" key="1">
    <citation type="submission" date="2016-10" db="EMBL/GenBank/DDBJ databases">
        <title>Pseudoalteromonas amylolytica sp. nov., isolated from the surface seawater.</title>
        <authorList>
            <person name="Wu Y.-H."/>
            <person name="Cheng H."/>
            <person name="Jin X.-B."/>
            <person name="Wang C.-S."/>
            <person name="Xu X.-W."/>
        </authorList>
    </citation>
    <scope>NUCLEOTIDE SEQUENCE [LARGE SCALE GENOMIC DNA]</scope>
    <source>
        <strain evidence="3 4">JCM 12483</strain>
    </source>
</reference>
<evidence type="ECO:0000313" key="3">
    <source>
        <dbReference type="EMBL" id="OHU94988.1"/>
    </source>
</evidence>
<dbReference type="STRING" id="327939.BIW53_13305"/>
<evidence type="ECO:0000256" key="2">
    <source>
        <dbReference type="ARBA" id="ARBA00022801"/>
    </source>
</evidence>
<evidence type="ECO:0000313" key="4">
    <source>
        <dbReference type="Proteomes" id="UP000180253"/>
    </source>
</evidence>
<keyword evidence="2" id="KW-0378">Hydrolase</keyword>
<evidence type="ECO:0008006" key="5">
    <source>
        <dbReference type="Google" id="ProtNLM"/>
    </source>
</evidence>
<dbReference type="InterPro" id="IPR052558">
    <property type="entry name" value="Siderophore_Hydrolase_D"/>
</dbReference>
<proteinExistence type="inferred from homology"/>
<dbReference type="EMBL" id="MNAN01000032">
    <property type="protein sequence ID" value="OHU94988.1"/>
    <property type="molecule type" value="Genomic_DNA"/>
</dbReference>
<dbReference type="AlphaFoldDB" id="A0A1S1N8H3"/>
<sequence length="286" mass="32500">MFKAILLVIFLLQPLLLINAEEKSPYAIPRTHVVALKDTRMGYQYELLVKLPEGYQKNKHVKYPVIYFTDAVWHIETLSGISDFLINDVILVGISWQKDNHNPLLMNEGEHSSRFRDYTIRTSKNAANQAKYKFGQAQKHLAFINRDVFGYVENHYRTDPSKRTYFGYSLGGLFGAYALMVQPNTFKNYILGSPSLRNNLAKLEAAHQSIKTKQLDTNINVFIAHGTLEQDRSSLIDDFVATLNKQHQSNLSITKVIVAGDHQSAFPATAIQSLLWLANLKNTTKP</sequence>
<dbReference type="RefSeq" id="WP_070992504.1">
    <property type="nucleotide sequence ID" value="NZ_CBCSHD010000018.1"/>
</dbReference>
<dbReference type="GO" id="GO:0016788">
    <property type="term" value="F:hydrolase activity, acting on ester bonds"/>
    <property type="evidence" value="ECO:0007669"/>
    <property type="project" value="TreeGrafter"/>
</dbReference>
<gene>
    <name evidence="3" type="ORF">BIW53_13305</name>
</gene>